<accession>A0A327KIY8</accession>
<dbReference type="RefSeq" id="WP_111422580.1">
    <property type="nucleotide sequence ID" value="NZ_NPEX01000387.1"/>
</dbReference>
<gene>
    <name evidence="1" type="ORF">CH341_28480</name>
</gene>
<dbReference type="SUPFAM" id="SSF53756">
    <property type="entry name" value="UDP-Glycosyltransferase/glycogen phosphorylase"/>
    <property type="match status" value="1"/>
</dbReference>
<proteinExistence type="predicted"/>
<dbReference type="PANTHER" id="PTHR46656:SF3">
    <property type="entry name" value="PUTATIVE-RELATED"/>
    <property type="match status" value="1"/>
</dbReference>
<comment type="caution">
    <text evidence="1">The sequence shown here is derived from an EMBL/GenBank/DDBJ whole genome shotgun (WGS) entry which is preliminary data.</text>
</comment>
<reference evidence="1 2" key="1">
    <citation type="submission" date="2017-07" db="EMBL/GenBank/DDBJ databases">
        <title>Draft Genome Sequences of Select Purple Nonsulfur Bacteria.</title>
        <authorList>
            <person name="Lasarre B."/>
            <person name="Mckinlay J.B."/>
        </authorList>
    </citation>
    <scope>NUCLEOTIDE SEQUENCE [LARGE SCALE GENOMIC DNA]</scope>
    <source>
        <strain evidence="1 2">DSM 5909</strain>
    </source>
</reference>
<dbReference type="AlphaFoldDB" id="A0A327KIY8"/>
<name>A0A327KIY8_9BRAD</name>
<evidence type="ECO:0000313" key="2">
    <source>
        <dbReference type="Proteomes" id="UP000249130"/>
    </source>
</evidence>
<evidence type="ECO:0000313" key="1">
    <source>
        <dbReference type="EMBL" id="RAI38086.1"/>
    </source>
</evidence>
<dbReference type="Gene3D" id="3.40.50.2000">
    <property type="entry name" value="Glycogen Phosphorylase B"/>
    <property type="match status" value="1"/>
</dbReference>
<protein>
    <recommendedName>
        <fullName evidence="3">Glycosyl transferase family 1 domain-containing protein</fullName>
    </recommendedName>
</protein>
<dbReference type="OrthoDB" id="118340at2"/>
<evidence type="ECO:0008006" key="3">
    <source>
        <dbReference type="Google" id="ProtNLM"/>
    </source>
</evidence>
<organism evidence="1 2">
    <name type="scientific">Rhodoplanes roseus</name>
    <dbReference type="NCBI Taxonomy" id="29409"/>
    <lineage>
        <taxon>Bacteria</taxon>
        <taxon>Pseudomonadati</taxon>
        <taxon>Pseudomonadota</taxon>
        <taxon>Alphaproteobacteria</taxon>
        <taxon>Hyphomicrobiales</taxon>
        <taxon>Nitrobacteraceae</taxon>
        <taxon>Rhodoplanes</taxon>
    </lineage>
</organism>
<dbReference type="Proteomes" id="UP000249130">
    <property type="component" value="Unassembled WGS sequence"/>
</dbReference>
<sequence>MTTLRYVGWSDRTGYGTAATELVRALDAAGVSVAWEPVLSRPGYLTVPAPERPVGSAWRDLERLRDLDRVCDRVVLHLVPEYYPALLARERARGDAPVWGCTVWETDRLPGHWPALLNRLDGVIVPTEWNREVFRASGVRVPIVVVPHVRPSFDGPASAEDRARLDARLPDLAGRRVFYTISTWLERKGIAPLIEAFTAAFRHSDPVALIVKTTADDLERTRPPRRKRPYPVALPVRPQLARMVRRATMRQWRRPPPIVLVTDDLSDGELRALHDRGDCYVSLSRGEGWGLGAFEAALLGKAVIVTGWGGYTAFVTPDTGYLVDWTLVPVRPAVPNASYTPDQSWAEPSVASAAAALRAVVESPDEAARRGARARTDLRVRFDARAVAAGLRAALWP</sequence>
<dbReference type="PANTHER" id="PTHR46656">
    <property type="entry name" value="PUTATIVE-RELATED"/>
    <property type="match status" value="1"/>
</dbReference>
<dbReference type="EMBL" id="NPEX01000387">
    <property type="protein sequence ID" value="RAI38086.1"/>
    <property type="molecule type" value="Genomic_DNA"/>
</dbReference>
<keyword evidence="2" id="KW-1185">Reference proteome</keyword>